<dbReference type="InterPro" id="IPR008775">
    <property type="entry name" value="Phytyl_CoA_dOase-like"/>
</dbReference>
<dbReference type="SUPFAM" id="SSF51197">
    <property type="entry name" value="Clavaminate synthase-like"/>
    <property type="match status" value="1"/>
</dbReference>
<dbReference type="AlphaFoldDB" id="A0AAD6MUR1"/>
<protein>
    <recommendedName>
        <fullName evidence="3">Phytanoyl-CoA dioxygenase</fullName>
    </recommendedName>
</protein>
<reference evidence="1" key="2">
    <citation type="submission" date="2023-01" db="EMBL/GenBank/DDBJ databases">
        <authorList>
            <person name="Petersen C."/>
        </authorList>
    </citation>
    <scope>NUCLEOTIDE SEQUENCE</scope>
    <source>
        <strain evidence="1">IBT 17514</strain>
    </source>
</reference>
<accession>A0AAD6MUR1</accession>
<feature type="non-terminal residue" evidence="1">
    <location>
        <position position="1"/>
    </location>
</feature>
<reference evidence="1" key="1">
    <citation type="journal article" date="2023" name="IMA Fungus">
        <title>Comparative genomic study of the Penicillium genus elucidates a diverse pangenome and 15 lateral gene transfer events.</title>
        <authorList>
            <person name="Petersen C."/>
            <person name="Sorensen T."/>
            <person name="Nielsen M.R."/>
            <person name="Sondergaard T.E."/>
            <person name="Sorensen J.L."/>
            <person name="Fitzpatrick D.A."/>
            <person name="Frisvad J.C."/>
            <person name="Nielsen K.L."/>
        </authorList>
    </citation>
    <scope>NUCLEOTIDE SEQUENCE</scope>
    <source>
        <strain evidence="1">IBT 17514</strain>
    </source>
</reference>
<gene>
    <name evidence="1" type="ORF">N7493_007350</name>
</gene>
<sequence length="194" mass="21714">VGNDIEESISQPQLSNTICFSIGPGAANQPLHRDDDVHHHHLKGVDKHEIGRDVGVGLFVAGKSATKANGATRFIPGSHLWDYSKGPPREEQTVYAEMQPGDAFFMLSGCFHGGSANRTENEERLIYSCFFTRGWLRQEENQILANPIEAIRALPEWLQGRVGFGLSRPFMGWVDLANPMHILHPDKTKQKDLW</sequence>
<dbReference type="PANTHER" id="PTHR37563:SF2">
    <property type="entry name" value="PHYTANOYL-COA DIOXYGENASE FAMILY PROTEIN (AFU_ORTHOLOGUE AFUA_2G03330)"/>
    <property type="match status" value="1"/>
</dbReference>
<dbReference type="Pfam" id="PF05721">
    <property type="entry name" value="PhyH"/>
    <property type="match status" value="1"/>
</dbReference>
<comment type="caution">
    <text evidence="1">The sequence shown here is derived from an EMBL/GenBank/DDBJ whole genome shotgun (WGS) entry which is preliminary data.</text>
</comment>
<evidence type="ECO:0008006" key="3">
    <source>
        <dbReference type="Google" id="ProtNLM"/>
    </source>
</evidence>
<dbReference type="Proteomes" id="UP001215712">
    <property type="component" value="Unassembled WGS sequence"/>
</dbReference>
<dbReference type="InterPro" id="IPR051961">
    <property type="entry name" value="Fungal_Metabolite_Diox"/>
</dbReference>
<evidence type="ECO:0000313" key="2">
    <source>
        <dbReference type="Proteomes" id="UP001215712"/>
    </source>
</evidence>
<name>A0AAD6MUR1_9EURO</name>
<keyword evidence="2" id="KW-1185">Reference proteome</keyword>
<evidence type="ECO:0000313" key="1">
    <source>
        <dbReference type="EMBL" id="KAJ5719772.1"/>
    </source>
</evidence>
<dbReference type="PANTHER" id="PTHR37563">
    <property type="entry name" value="PHYTANOYL-COA DIOXYGENASE FAMILY PROTEIN (AFU_ORTHOLOGUE AFUA_2G03330)"/>
    <property type="match status" value="1"/>
</dbReference>
<dbReference type="Gene3D" id="2.60.120.620">
    <property type="entry name" value="q2cbj1_9rhob like domain"/>
    <property type="match status" value="1"/>
</dbReference>
<proteinExistence type="predicted"/>
<organism evidence="1 2">
    <name type="scientific">Penicillium malachiteum</name>
    <dbReference type="NCBI Taxonomy" id="1324776"/>
    <lineage>
        <taxon>Eukaryota</taxon>
        <taxon>Fungi</taxon>
        <taxon>Dikarya</taxon>
        <taxon>Ascomycota</taxon>
        <taxon>Pezizomycotina</taxon>
        <taxon>Eurotiomycetes</taxon>
        <taxon>Eurotiomycetidae</taxon>
        <taxon>Eurotiales</taxon>
        <taxon>Aspergillaceae</taxon>
        <taxon>Penicillium</taxon>
    </lineage>
</organism>
<dbReference type="EMBL" id="JAQJAN010000010">
    <property type="protein sequence ID" value="KAJ5719772.1"/>
    <property type="molecule type" value="Genomic_DNA"/>
</dbReference>